<keyword evidence="3" id="KW-1185">Reference proteome</keyword>
<feature type="region of interest" description="Disordered" evidence="1">
    <location>
        <begin position="53"/>
        <end position="139"/>
    </location>
</feature>
<reference evidence="2 3" key="1">
    <citation type="submission" date="2024-01" db="EMBL/GenBank/DDBJ databases">
        <title>A telomere-to-telomere, gap-free genome of sweet tea (Lithocarpus litseifolius).</title>
        <authorList>
            <person name="Zhou J."/>
        </authorList>
    </citation>
    <scope>NUCLEOTIDE SEQUENCE [LARGE SCALE GENOMIC DNA]</scope>
    <source>
        <strain evidence="2">Zhou-2022a</strain>
        <tissue evidence="2">Leaf</tissue>
    </source>
</reference>
<organism evidence="2 3">
    <name type="scientific">Lithocarpus litseifolius</name>
    <dbReference type="NCBI Taxonomy" id="425828"/>
    <lineage>
        <taxon>Eukaryota</taxon>
        <taxon>Viridiplantae</taxon>
        <taxon>Streptophyta</taxon>
        <taxon>Embryophyta</taxon>
        <taxon>Tracheophyta</taxon>
        <taxon>Spermatophyta</taxon>
        <taxon>Magnoliopsida</taxon>
        <taxon>eudicotyledons</taxon>
        <taxon>Gunneridae</taxon>
        <taxon>Pentapetalae</taxon>
        <taxon>rosids</taxon>
        <taxon>fabids</taxon>
        <taxon>Fagales</taxon>
        <taxon>Fagaceae</taxon>
        <taxon>Lithocarpus</taxon>
    </lineage>
</organism>
<accession>A0AAW2BXU7</accession>
<comment type="caution">
    <text evidence="2">The sequence shown here is derived from an EMBL/GenBank/DDBJ whole genome shotgun (WGS) entry which is preliminary data.</text>
</comment>
<gene>
    <name evidence="2" type="ORF">SO802_025253</name>
</gene>
<proteinExistence type="predicted"/>
<dbReference type="AlphaFoldDB" id="A0AAW2BXU7"/>
<feature type="region of interest" description="Disordered" evidence="1">
    <location>
        <begin position="236"/>
        <end position="255"/>
    </location>
</feature>
<evidence type="ECO:0000313" key="3">
    <source>
        <dbReference type="Proteomes" id="UP001459277"/>
    </source>
</evidence>
<evidence type="ECO:0000256" key="1">
    <source>
        <dbReference type="SAM" id="MobiDB-lite"/>
    </source>
</evidence>
<name>A0AAW2BXU7_9ROSI</name>
<evidence type="ECO:0000313" key="2">
    <source>
        <dbReference type="EMBL" id="KAK9990268.1"/>
    </source>
</evidence>
<dbReference type="Proteomes" id="UP001459277">
    <property type="component" value="Unassembled WGS sequence"/>
</dbReference>
<sequence>MRVRLISCLPDSIRNSVARDIGLHYTTADDIAPVQDEFAERVSQLLRERGYASIERNEAESQATPAQQTRARDRTPPPPPGRQKKKQRVGDPPFGRQGDAPSRTPPCPSSGIVIQESVSGSQPVARGGTGPASSSHHPASWQSTFILGSEPLPATASLRLWAQGEGGRVAQSLASGLMLPEDVHFFKDSAEDSIVRWLQWHTIAIMHLLCERMGELAEDVEREKMLREVATDTARDKAAAAENAEKKAQSSEKAKQLAEKRAAKLEAMLSETELKLAQAESLAMAHADKVADLKATLEACEEKWYNEGFADAENSVEPVVFQARAHGFDEGWQAALQASGMPGDSTLWNSKNIPRPIPPNLVQSQAGAAEDEDTPSMKDLVRAIDTYVEDLDLEVTSNLNAPGNEETRQ</sequence>
<protein>
    <submittedName>
        <fullName evidence="2">Uncharacterized protein</fullName>
    </submittedName>
</protein>
<dbReference type="EMBL" id="JAZDWU010000009">
    <property type="protein sequence ID" value="KAK9990268.1"/>
    <property type="molecule type" value="Genomic_DNA"/>
</dbReference>